<keyword evidence="2" id="KW-1185">Reference proteome</keyword>
<accession>A0AAV4FS66</accession>
<evidence type="ECO:0000313" key="2">
    <source>
        <dbReference type="Proteomes" id="UP000762676"/>
    </source>
</evidence>
<comment type="caution">
    <text evidence="1">The sequence shown here is derived from an EMBL/GenBank/DDBJ whole genome shotgun (WGS) entry which is preliminary data.</text>
</comment>
<name>A0AAV4FS66_9GAST</name>
<dbReference type="AlphaFoldDB" id="A0AAV4FS66"/>
<sequence length="82" mass="8858">MLFSKPPGETAQQAAEHALEFMSQRVGGQAGVIVLSRAGETGTCQIGHHFVTDHMTWASMTNNQLKWGIDHGQEKSVALTGH</sequence>
<proteinExistence type="predicted"/>
<dbReference type="Proteomes" id="UP000762676">
    <property type="component" value="Unassembled WGS sequence"/>
</dbReference>
<reference evidence="1 2" key="1">
    <citation type="journal article" date="2021" name="Elife">
        <title>Chloroplast acquisition without the gene transfer in kleptoplastic sea slugs, Plakobranchus ocellatus.</title>
        <authorList>
            <person name="Maeda T."/>
            <person name="Takahashi S."/>
            <person name="Yoshida T."/>
            <person name="Shimamura S."/>
            <person name="Takaki Y."/>
            <person name="Nagai Y."/>
            <person name="Toyoda A."/>
            <person name="Suzuki Y."/>
            <person name="Arimoto A."/>
            <person name="Ishii H."/>
            <person name="Satoh N."/>
            <person name="Nishiyama T."/>
            <person name="Hasebe M."/>
            <person name="Maruyama T."/>
            <person name="Minagawa J."/>
            <person name="Obokata J."/>
            <person name="Shigenobu S."/>
        </authorList>
    </citation>
    <scope>NUCLEOTIDE SEQUENCE [LARGE SCALE GENOMIC DNA]</scope>
</reference>
<gene>
    <name evidence="1" type="ORF">ElyMa_005796500</name>
</gene>
<dbReference type="EMBL" id="BMAT01011635">
    <property type="protein sequence ID" value="GFR76268.1"/>
    <property type="molecule type" value="Genomic_DNA"/>
</dbReference>
<organism evidence="1 2">
    <name type="scientific">Elysia marginata</name>
    <dbReference type="NCBI Taxonomy" id="1093978"/>
    <lineage>
        <taxon>Eukaryota</taxon>
        <taxon>Metazoa</taxon>
        <taxon>Spiralia</taxon>
        <taxon>Lophotrochozoa</taxon>
        <taxon>Mollusca</taxon>
        <taxon>Gastropoda</taxon>
        <taxon>Heterobranchia</taxon>
        <taxon>Euthyneura</taxon>
        <taxon>Panpulmonata</taxon>
        <taxon>Sacoglossa</taxon>
        <taxon>Placobranchoidea</taxon>
        <taxon>Plakobranchidae</taxon>
        <taxon>Elysia</taxon>
    </lineage>
</organism>
<protein>
    <submittedName>
        <fullName evidence="1">Isoaspartyl peptidase/L-asparaginase</fullName>
    </submittedName>
</protein>
<evidence type="ECO:0000313" key="1">
    <source>
        <dbReference type="EMBL" id="GFR76268.1"/>
    </source>
</evidence>